<dbReference type="RefSeq" id="XP_022829000.1">
    <property type="nucleotide sequence ID" value="XM_022973232.1"/>
</dbReference>
<sequence length="236" mass="26212">MVVGFKRVWDSSCPLIWDQWVDDNGTTWIIQDLPPEDDEKAIKILVENLCPDETLCSLSKISEDPESIKSISNFWRGYLAQRMSLACYEVKDGRKKLVALNVCLVQTQGEEVNDIVEGASFKNLYGALKVIDDKIDAFKSLGMSQLLYALGLVVCREYRGSKLGARILAARKPLSLHHGVKGTATVFTGPASQVSAARAGFTSIGTVTMKELAENGLNYPNDEKIYVKVMIKRFDE</sequence>
<name>A0A9J7EDV9_SPOLT</name>
<organism evidence="1 2">
    <name type="scientific">Spodoptera litura</name>
    <name type="common">Asian cotton leafworm</name>
    <dbReference type="NCBI Taxonomy" id="69820"/>
    <lineage>
        <taxon>Eukaryota</taxon>
        <taxon>Metazoa</taxon>
        <taxon>Ecdysozoa</taxon>
        <taxon>Arthropoda</taxon>
        <taxon>Hexapoda</taxon>
        <taxon>Insecta</taxon>
        <taxon>Pterygota</taxon>
        <taxon>Neoptera</taxon>
        <taxon>Endopterygota</taxon>
        <taxon>Lepidoptera</taxon>
        <taxon>Glossata</taxon>
        <taxon>Ditrysia</taxon>
        <taxon>Noctuoidea</taxon>
        <taxon>Noctuidae</taxon>
        <taxon>Amphipyrinae</taxon>
        <taxon>Spodoptera</taxon>
    </lineage>
</organism>
<dbReference type="KEGG" id="sliu:111358225"/>
<dbReference type="AlphaFoldDB" id="A0A9J7EDV9"/>
<dbReference type="PANTHER" id="PTHR20905">
    <property type="entry name" value="N-ACETYLTRANSFERASE-RELATED"/>
    <property type="match status" value="1"/>
</dbReference>
<reference evidence="2" key="1">
    <citation type="submission" date="2025-08" db="UniProtKB">
        <authorList>
            <consortium name="RefSeq"/>
        </authorList>
    </citation>
    <scope>IDENTIFICATION</scope>
    <source>
        <strain evidence="2">Ishihara</strain>
        <tissue evidence="2">Whole body</tissue>
    </source>
</reference>
<dbReference type="Proteomes" id="UP000301870">
    <property type="component" value="Chromosome 2"/>
</dbReference>
<evidence type="ECO:0000313" key="1">
    <source>
        <dbReference type="Proteomes" id="UP000301870"/>
    </source>
</evidence>
<dbReference type="Gene3D" id="3.40.630.30">
    <property type="match status" value="1"/>
</dbReference>
<proteinExistence type="predicted"/>
<dbReference type="GeneID" id="111358225"/>
<gene>
    <name evidence="2" type="primary">LOC111358225</name>
</gene>
<accession>A0A9J7EDV9</accession>
<dbReference type="OrthoDB" id="7180347at2759"/>
<dbReference type="PANTHER" id="PTHR20905:SF32">
    <property type="entry name" value="ARYLALKYLAMINE N-ACETYLTRANSFERASE-LIKE 7, ISOFORM A"/>
    <property type="match status" value="1"/>
</dbReference>
<keyword evidence="1" id="KW-1185">Reference proteome</keyword>
<protein>
    <submittedName>
        <fullName evidence="2">Uncharacterized protein LOC111358225</fullName>
    </submittedName>
</protein>
<evidence type="ECO:0000313" key="2">
    <source>
        <dbReference type="RefSeq" id="XP_022829000.1"/>
    </source>
</evidence>
<dbReference type="GO" id="GO:0008080">
    <property type="term" value="F:N-acetyltransferase activity"/>
    <property type="evidence" value="ECO:0007669"/>
    <property type="project" value="TreeGrafter"/>
</dbReference>